<dbReference type="PANTHER" id="PTHR43158:SF5">
    <property type="entry name" value="ABC TRANSPORTER, ATP-BINDING PROTEIN"/>
    <property type="match status" value="1"/>
</dbReference>
<reference evidence="4 5" key="1">
    <citation type="submission" date="2018-08" db="EMBL/GenBank/DDBJ databases">
        <title>A genome reference for cultivated species of the human gut microbiota.</title>
        <authorList>
            <person name="Zou Y."/>
            <person name="Xue W."/>
            <person name="Luo G."/>
        </authorList>
    </citation>
    <scope>NUCLEOTIDE SEQUENCE [LARGE SCALE GENOMIC DNA]</scope>
    <source>
        <strain evidence="4 5">AF37-2AT</strain>
    </source>
</reference>
<keyword evidence="2 4" id="KW-0067">ATP-binding</keyword>
<dbReference type="SUPFAM" id="SSF52540">
    <property type="entry name" value="P-loop containing nucleoside triphosphate hydrolases"/>
    <property type="match status" value="1"/>
</dbReference>
<keyword evidence="5" id="KW-1185">Reference proteome</keyword>
<protein>
    <submittedName>
        <fullName evidence="4">ABC transporter ATP-binding protein</fullName>
    </submittedName>
</protein>
<dbReference type="SMART" id="SM00382">
    <property type="entry name" value="AAA"/>
    <property type="match status" value="1"/>
</dbReference>
<gene>
    <name evidence="4" type="ORF">DW016_14380</name>
</gene>
<evidence type="ECO:0000256" key="1">
    <source>
        <dbReference type="ARBA" id="ARBA00022741"/>
    </source>
</evidence>
<dbReference type="CDD" id="cd03230">
    <property type="entry name" value="ABC_DR_subfamily_A"/>
    <property type="match status" value="1"/>
</dbReference>
<evidence type="ECO:0000313" key="5">
    <source>
        <dbReference type="Proteomes" id="UP000261080"/>
    </source>
</evidence>
<evidence type="ECO:0000313" key="4">
    <source>
        <dbReference type="EMBL" id="RGE84863.1"/>
    </source>
</evidence>
<proteinExistence type="predicted"/>
<dbReference type="PROSITE" id="PS50893">
    <property type="entry name" value="ABC_TRANSPORTER_2"/>
    <property type="match status" value="1"/>
</dbReference>
<dbReference type="OrthoDB" id="9804819at2"/>
<evidence type="ECO:0000259" key="3">
    <source>
        <dbReference type="PROSITE" id="PS50893"/>
    </source>
</evidence>
<dbReference type="RefSeq" id="WP_117493825.1">
    <property type="nucleotide sequence ID" value="NZ_JAQCQW010000012.1"/>
</dbReference>
<organism evidence="4 5">
    <name type="scientific">Sellimonas intestinalis</name>
    <dbReference type="NCBI Taxonomy" id="1653434"/>
    <lineage>
        <taxon>Bacteria</taxon>
        <taxon>Bacillati</taxon>
        <taxon>Bacillota</taxon>
        <taxon>Clostridia</taxon>
        <taxon>Lachnospirales</taxon>
        <taxon>Lachnospiraceae</taxon>
        <taxon>Sellimonas</taxon>
    </lineage>
</organism>
<feature type="domain" description="ABC transporter" evidence="3">
    <location>
        <begin position="4"/>
        <end position="229"/>
    </location>
</feature>
<dbReference type="GO" id="GO:0005524">
    <property type="term" value="F:ATP binding"/>
    <property type="evidence" value="ECO:0007669"/>
    <property type="project" value="UniProtKB-KW"/>
</dbReference>
<dbReference type="Proteomes" id="UP000261080">
    <property type="component" value="Unassembled WGS sequence"/>
</dbReference>
<dbReference type="InterPro" id="IPR003593">
    <property type="entry name" value="AAA+_ATPase"/>
</dbReference>
<comment type="caution">
    <text evidence="4">The sequence shown here is derived from an EMBL/GenBank/DDBJ whole genome shotgun (WGS) entry which is preliminary data.</text>
</comment>
<dbReference type="Gene3D" id="3.40.50.300">
    <property type="entry name" value="P-loop containing nucleotide triphosphate hydrolases"/>
    <property type="match status" value="1"/>
</dbReference>
<accession>A0A3E3JZF1</accession>
<dbReference type="EMBL" id="QVLX01000011">
    <property type="protein sequence ID" value="RGE84863.1"/>
    <property type="molecule type" value="Genomic_DNA"/>
</dbReference>
<keyword evidence="1" id="KW-0547">Nucleotide-binding</keyword>
<dbReference type="PANTHER" id="PTHR43158">
    <property type="entry name" value="SKFA PEPTIDE EXPORT ATP-BINDING PROTEIN SKFE"/>
    <property type="match status" value="1"/>
</dbReference>
<dbReference type="Pfam" id="PF00005">
    <property type="entry name" value="ABC_tran"/>
    <property type="match status" value="1"/>
</dbReference>
<dbReference type="AlphaFoldDB" id="A0A3E3JZF1"/>
<dbReference type="InterPro" id="IPR027417">
    <property type="entry name" value="P-loop_NTPase"/>
</dbReference>
<dbReference type="InterPro" id="IPR003439">
    <property type="entry name" value="ABC_transporter-like_ATP-bd"/>
</dbReference>
<name>A0A3E3JZF1_9FIRM</name>
<dbReference type="GO" id="GO:0016887">
    <property type="term" value="F:ATP hydrolysis activity"/>
    <property type="evidence" value="ECO:0007669"/>
    <property type="project" value="InterPro"/>
</dbReference>
<sequence length="286" mass="32151">MNTIQIRNITKAYNGVTALDHVSFSFEFGKIYGFLGRNGAGKSTLINIIANRIFADSGEILIDDLPATENMAIHEKIFCMSEADLYDTGLKIKDHFKWIHRFYENFDLEKALKISEQFHLNTNLKFKALSKGYQSIFKLTVALSLHVPYIIFDEPVLGLDANHRELFYSLLLKEYENEERTFIIATHLIEEVANIIEEVILIDKGKLLLQGNVAALLETGYCVSGMAKDVEDYCSDKNVIDSDELGGLKIAYILGEKSAIPQGSNLQVSAMNLQKLFVKLTEKGGI</sequence>
<evidence type="ECO:0000256" key="2">
    <source>
        <dbReference type="ARBA" id="ARBA00022840"/>
    </source>
</evidence>